<keyword evidence="5" id="KW-0418">Kinase</keyword>
<dbReference type="PANTHER" id="PTHR24346:SF30">
    <property type="entry name" value="MATERNAL EMBRYONIC LEUCINE ZIPPER KINASE"/>
    <property type="match status" value="1"/>
</dbReference>
<organism evidence="5 6">
    <name type="scientific">Tribonema minus</name>
    <dbReference type="NCBI Taxonomy" id="303371"/>
    <lineage>
        <taxon>Eukaryota</taxon>
        <taxon>Sar</taxon>
        <taxon>Stramenopiles</taxon>
        <taxon>Ochrophyta</taxon>
        <taxon>PX clade</taxon>
        <taxon>Xanthophyceae</taxon>
        <taxon>Tribonematales</taxon>
        <taxon>Tribonemataceae</taxon>
        <taxon>Tribonema</taxon>
    </lineage>
</organism>
<evidence type="ECO:0000256" key="2">
    <source>
        <dbReference type="ARBA" id="ARBA00022840"/>
    </source>
</evidence>
<dbReference type="GO" id="GO:0005737">
    <property type="term" value="C:cytoplasm"/>
    <property type="evidence" value="ECO:0007669"/>
    <property type="project" value="TreeGrafter"/>
</dbReference>
<dbReference type="EMBL" id="JAFCMP010000001">
    <property type="protein sequence ID" value="KAG5193002.1"/>
    <property type="molecule type" value="Genomic_DNA"/>
</dbReference>
<keyword evidence="2" id="KW-0067">ATP-binding</keyword>
<dbReference type="PROSITE" id="PS50011">
    <property type="entry name" value="PROTEIN_KINASE_DOM"/>
    <property type="match status" value="1"/>
</dbReference>
<dbReference type="OrthoDB" id="193931at2759"/>
<reference evidence="5" key="1">
    <citation type="submission" date="2021-02" db="EMBL/GenBank/DDBJ databases">
        <title>First Annotated Genome of the Yellow-green Alga Tribonema minus.</title>
        <authorList>
            <person name="Mahan K.M."/>
        </authorList>
    </citation>
    <scope>NUCLEOTIDE SEQUENCE</scope>
    <source>
        <strain evidence="5">UTEX B ZZ1240</strain>
    </source>
</reference>
<dbReference type="PANTHER" id="PTHR24346">
    <property type="entry name" value="MAP/MICROTUBULE AFFINITY-REGULATING KINASE"/>
    <property type="match status" value="1"/>
</dbReference>
<keyword evidence="1" id="KW-0547">Nucleotide-binding</keyword>
<protein>
    <submittedName>
        <fullName evidence="5">Kinase-like domain-containing protein</fullName>
    </submittedName>
</protein>
<dbReference type="SUPFAM" id="SSF56112">
    <property type="entry name" value="Protein kinase-like (PK-like)"/>
    <property type="match status" value="1"/>
</dbReference>
<evidence type="ECO:0000256" key="1">
    <source>
        <dbReference type="ARBA" id="ARBA00022741"/>
    </source>
</evidence>
<evidence type="ECO:0000313" key="5">
    <source>
        <dbReference type="EMBL" id="KAG5193002.1"/>
    </source>
</evidence>
<keyword evidence="6" id="KW-1185">Reference proteome</keyword>
<dbReference type="GO" id="GO:0005524">
    <property type="term" value="F:ATP binding"/>
    <property type="evidence" value="ECO:0007669"/>
    <property type="project" value="UniProtKB-KW"/>
</dbReference>
<dbReference type="Pfam" id="PF00069">
    <property type="entry name" value="Pkinase"/>
    <property type="match status" value="1"/>
</dbReference>
<dbReference type="InterPro" id="IPR008271">
    <property type="entry name" value="Ser/Thr_kinase_AS"/>
</dbReference>
<comment type="caution">
    <text evidence="5">The sequence shown here is derived from an EMBL/GenBank/DDBJ whole genome shotgun (WGS) entry which is preliminary data.</text>
</comment>
<dbReference type="GO" id="GO:0004674">
    <property type="term" value="F:protein serine/threonine kinase activity"/>
    <property type="evidence" value="ECO:0007669"/>
    <property type="project" value="TreeGrafter"/>
</dbReference>
<feature type="domain" description="Protein kinase" evidence="4">
    <location>
        <begin position="22"/>
        <end position="280"/>
    </location>
</feature>
<dbReference type="PROSITE" id="PS00108">
    <property type="entry name" value="PROTEIN_KINASE_ST"/>
    <property type="match status" value="1"/>
</dbReference>
<name>A0A836CNJ0_9STRA</name>
<sequence>MPPPSLAIVVPREPTGTPCGRISFKRRLGAGAEGGVWLGQSTISPHQLSAVKTIEGRWAYDRYRALRASLQALKHPHIVSIRRLQWEAAAGRAYIVMELVDLDMQQFVVQSPGQRLDEGQASRFTRQALSALHHCHKQQFAHGDVKLENLLYKRNTNSVKLCDFGGCSGATWGSSPLSGSASYMPPELHGNAGADAVDPIAADMWSLGVTVFAMCAGHVPWSHASGADRGFARFRDAAGSRAAMYPAHFSPALRDFLGHLLAVEPERRYSAAQAAQHAWLATAASAWGGARSSIGGAGDEAAAAEAPPAAPAAAAPWVCLDEAFEAPRGRRSGSNSSCLSPVAPGAKRARSSAAA</sequence>
<gene>
    <name evidence="5" type="ORF">JKP88DRAFT_291615</name>
</gene>
<dbReference type="Proteomes" id="UP000664859">
    <property type="component" value="Unassembled WGS sequence"/>
</dbReference>
<keyword evidence="5" id="KW-0808">Transferase</keyword>
<dbReference type="GO" id="GO:0035556">
    <property type="term" value="P:intracellular signal transduction"/>
    <property type="evidence" value="ECO:0007669"/>
    <property type="project" value="TreeGrafter"/>
</dbReference>
<accession>A0A836CNJ0</accession>
<feature type="region of interest" description="Disordered" evidence="3">
    <location>
        <begin position="327"/>
        <end position="355"/>
    </location>
</feature>
<evidence type="ECO:0000259" key="4">
    <source>
        <dbReference type="PROSITE" id="PS50011"/>
    </source>
</evidence>
<dbReference type="SMART" id="SM00220">
    <property type="entry name" value="S_TKc"/>
    <property type="match status" value="1"/>
</dbReference>
<evidence type="ECO:0000256" key="3">
    <source>
        <dbReference type="SAM" id="MobiDB-lite"/>
    </source>
</evidence>
<dbReference type="AlphaFoldDB" id="A0A836CNJ0"/>
<dbReference type="InterPro" id="IPR000719">
    <property type="entry name" value="Prot_kinase_dom"/>
</dbReference>
<dbReference type="InterPro" id="IPR011009">
    <property type="entry name" value="Kinase-like_dom_sf"/>
</dbReference>
<evidence type="ECO:0000313" key="6">
    <source>
        <dbReference type="Proteomes" id="UP000664859"/>
    </source>
</evidence>
<dbReference type="Gene3D" id="1.10.510.10">
    <property type="entry name" value="Transferase(Phosphotransferase) domain 1"/>
    <property type="match status" value="1"/>
</dbReference>
<dbReference type="CDD" id="cd14014">
    <property type="entry name" value="STKc_PknB_like"/>
    <property type="match status" value="1"/>
</dbReference>
<proteinExistence type="predicted"/>